<evidence type="ECO:0000313" key="5">
    <source>
        <dbReference type="Proteomes" id="UP000050514"/>
    </source>
</evidence>
<name>A0A0N8GKX8_9CHLR</name>
<evidence type="ECO:0000256" key="1">
    <source>
        <dbReference type="SAM" id="MobiDB-lite"/>
    </source>
</evidence>
<dbReference type="OrthoDB" id="9783723at2"/>
<feature type="region of interest" description="Disordered" evidence="1">
    <location>
        <begin position="174"/>
        <end position="197"/>
    </location>
</feature>
<dbReference type="RefSeq" id="WP_061919078.1">
    <property type="nucleotide sequence ID" value="NZ_DF967971.1"/>
</dbReference>
<evidence type="ECO:0000313" key="4">
    <source>
        <dbReference type="EMBL" id="KPL70938.1"/>
    </source>
</evidence>
<proteinExistence type="predicted"/>
<dbReference type="SUPFAM" id="SSF46785">
    <property type="entry name" value="Winged helix' DNA-binding domain"/>
    <property type="match status" value="1"/>
</dbReference>
<feature type="domain" description="Transcription regulator PadR C-terminal" evidence="3">
    <location>
        <begin position="95"/>
        <end position="171"/>
    </location>
</feature>
<protein>
    <submittedName>
        <fullName evidence="4">PadR family transcriptional regulator</fullName>
    </submittedName>
</protein>
<comment type="caution">
    <text evidence="4">The sequence shown here is derived from an EMBL/GenBank/DDBJ whole genome shotgun (WGS) entry which is preliminary data.</text>
</comment>
<dbReference type="Pfam" id="PF10400">
    <property type="entry name" value="Vir_act_alpha_C"/>
    <property type="match status" value="1"/>
</dbReference>
<dbReference type="InterPro" id="IPR036388">
    <property type="entry name" value="WH-like_DNA-bd_sf"/>
</dbReference>
<dbReference type="AlphaFoldDB" id="A0A0N8GKX8"/>
<dbReference type="Proteomes" id="UP000050514">
    <property type="component" value="Unassembled WGS sequence"/>
</dbReference>
<dbReference type="EMBL" id="LGHJ01000028">
    <property type="protein sequence ID" value="KPL70938.1"/>
    <property type="molecule type" value="Genomic_DNA"/>
</dbReference>
<dbReference type="InterPro" id="IPR036390">
    <property type="entry name" value="WH_DNA-bd_sf"/>
</dbReference>
<dbReference type="Gene3D" id="1.10.10.10">
    <property type="entry name" value="Winged helix-like DNA-binding domain superfamily/Winged helix DNA-binding domain"/>
    <property type="match status" value="1"/>
</dbReference>
<dbReference type="PANTHER" id="PTHR43252">
    <property type="entry name" value="TRANSCRIPTIONAL REGULATOR YQJI"/>
    <property type="match status" value="1"/>
</dbReference>
<feature type="domain" description="Transcription regulator PadR N-terminal" evidence="2">
    <location>
        <begin position="7"/>
        <end position="82"/>
    </location>
</feature>
<gene>
    <name evidence="4" type="ORF">AC812_16580</name>
</gene>
<reference evidence="4 5" key="1">
    <citation type="submission" date="2015-07" db="EMBL/GenBank/DDBJ databases">
        <title>Draft genome of Bellilinea caldifistulae DSM 17877.</title>
        <authorList>
            <person name="Hemp J."/>
            <person name="Ward L.M."/>
            <person name="Pace L.A."/>
            <person name="Fischer W.W."/>
        </authorList>
    </citation>
    <scope>NUCLEOTIDE SEQUENCE [LARGE SCALE GENOMIC DNA]</scope>
    <source>
        <strain evidence="4 5">GOMI-1</strain>
    </source>
</reference>
<feature type="compositionally biased region" description="Basic residues" evidence="1">
    <location>
        <begin position="187"/>
        <end position="197"/>
    </location>
</feature>
<evidence type="ECO:0000259" key="3">
    <source>
        <dbReference type="Pfam" id="PF10400"/>
    </source>
</evidence>
<organism evidence="4 5">
    <name type="scientific">Bellilinea caldifistulae</name>
    <dbReference type="NCBI Taxonomy" id="360411"/>
    <lineage>
        <taxon>Bacteria</taxon>
        <taxon>Bacillati</taxon>
        <taxon>Chloroflexota</taxon>
        <taxon>Anaerolineae</taxon>
        <taxon>Anaerolineales</taxon>
        <taxon>Anaerolineaceae</taxon>
        <taxon>Bellilinea</taxon>
    </lineage>
</organism>
<accession>A0A0N8GKX8</accession>
<sequence length="197" mass="22891">MSVRNALLGLLCQRSRYGYELLQAFQAVMGGRETWELKPAQVYTTLTRLKESGLIAEESPESEADQARRCYTITPAGKEELRRWFESPVKVEHQRDEFFLKLMLAMATGQTDPRRLIYLQRTSLFQELHRLTTLRMELDPYTSLAHILLLDQAIMHVEADLRWLDMIESRLDEVSHQPVPEPELKPRGRPPKSKSPD</sequence>
<dbReference type="InterPro" id="IPR005149">
    <property type="entry name" value="Tscrpt_reg_PadR_N"/>
</dbReference>
<keyword evidence="5" id="KW-1185">Reference proteome</keyword>
<dbReference type="STRING" id="360411.AC812_16580"/>
<dbReference type="PANTHER" id="PTHR43252:SF6">
    <property type="entry name" value="NEGATIVE TRANSCRIPTION REGULATOR PADR"/>
    <property type="match status" value="1"/>
</dbReference>
<dbReference type="InterPro" id="IPR018309">
    <property type="entry name" value="Tscrpt_reg_PadR_C"/>
</dbReference>
<dbReference type="Pfam" id="PF03551">
    <property type="entry name" value="PadR"/>
    <property type="match status" value="1"/>
</dbReference>
<evidence type="ECO:0000259" key="2">
    <source>
        <dbReference type="Pfam" id="PF03551"/>
    </source>
</evidence>